<evidence type="ECO:0000259" key="6">
    <source>
        <dbReference type="Pfam" id="PF13458"/>
    </source>
</evidence>
<dbReference type="AlphaFoldDB" id="A0AAP2RKB8"/>
<dbReference type="SUPFAM" id="SSF53822">
    <property type="entry name" value="Periplasmic binding protein-like I"/>
    <property type="match status" value="1"/>
</dbReference>
<evidence type="ECO:0000256" key="4">
    <source>
        <dbReference type="ARBA" id="ARBA00022970"/>
    </source>
</evidence>
<dbReference type="InterPro" id="IPR000709">
    <property type="entry name" value="Leu_Ile_Val-bd"/>
</dbReference>
<evidence type="ECO:0000256" key="3">
    <source>
        <dbReference type="ARBA" id="ARBA00022729"/>
    </source>
</evidence>
<dbReference type="Pfam" id="PF13458">
    <property type="entry name" value="Peripla_BP_6"/>
    <property type="match status" value="1"/>
</dbReference>
<evidence type="ECO:0000313" key="7">
    <source>
        <dbReference type="EMBL" id="MCD2492978.1"/>
    </source>
</evidence>
<evidence type="ECO:0000256" key="1">
    <source>
        <dbReference type="ARBA" id="ARBA00010062"/>
    </source>
</evidence>
<comment type="similarity">
    <text evidence="1">Belongs to the leucine-binding protein family.</text>
</comment>
<dbReference type="EMBL" id="JAJNOR010000005">
    <property type="protein sequence ID" value="MCD2492978.1"/>
    <property type="molecule type" value="Genomic_DNA"/>
</dbReference>
<dbReference type="Gene3D" id="3.40.50.2300">
    <property type="match status" value="2"/>
</dbReference>
<dbReference type="PRINTS" id="PR00337">
    <property type="entry name" value="LEUILEVALBP"/>
</dbReference>
<feature type="chain" id="PRO_5042919664" evidence="5">
    <location>
        <begin position="23"/>
        <end position="416"/>
    </location>
</feature>
<dbReference type="RefSeq" id="WP_231062844.1">
    <property type="nucleotide sequence ID" value="NZ_JAJNOR010000005.1"/>
</dbReference>
<dbReference type="PANTHER" id="PTHR30483:SF6">
    <property type="entry name" value="PERIPLASMIC BINDING PROTEIN OF ABC TRANSPORTER FOR NATURAL AMINO ACIDS"/>
    <property type="match status" value="1"/>
</dbReference>
<feature type="signal peptide" evidence="5">
    <location>
        <begin position="1"/>
        <end position="22"/>
    </location>
</feature>
<reference evidence="7 8" key="1">
    <citation type="submission" date="2021-11" db="EMBL/GenBank/DDBJ databases">
        <title>Lacrimispora sp. nov. NSJ-141 isolated from human feces.</title>
        <authorList>
            <person name="Abdugheni R."/>
        </authorList>
    </citation>
    <scope>NUCLEOTIDE SEQUENCE [LARGE SCALE GENOMIC DNA]</scope>
    <source>
        <strain evidence="7 8">NSJ-141</strain>
    </source>
</reference>
<accession>A0AAP2RKB8</accession>
<dbReference type="GO" id="GO:0006865">
    <property type="term" value="P:amino acid transport"/>
    <property type="evidence" value="ECO:0007669"/>
    <property type="project" value="UniProtKB-KW"/>
</dbReference>
<dbReference type="InterPro" id="IPR028081">
    <property type="entry name" value="Leu-bd"/>
</dbReference>
<dbReference type="PROSITE" id="PS51257">
    <property type="entry name" value="PROKAR_LIPOPROTEIN"/>
    <property type="match status" value="1"/>
</dbReference>
<dbReference type="PANTHER" id="PTHR30483">
    <property type="entry name" value="LEUCINE-SPECIFIC-BINDING PROTEIN"/>
    <property type="match status" value="1"/>
</dbReference>
<sequence>MRRYRKRMAVMCMVLAMALVFAGCGSKAAEGTKAETKPVESAGPVTIALCIPLSGSVADAGRMAQDGAKLAAEVINENGGIQSLGGAKINLEILDTTSDADQSKNVVERAISGENVVAVVGCGTSALTLPALPVLEKAQIPIVTYSNSAELNNQGYQYVFSISPTAVDVGQSQPKFLKWLNEEKGYDYKKVAIVYENSSNGISTAEGYRKKAEEMGLEIVYDESFQPNLADASSIVTAVKSSGAQVILPSCYANDNKLLVDTMNSMDYHPLWLGVSCWASFGESLGDSANGLIANGNWNHKNSTVLGNPEYVKITEKFEEKFGYFMAEQSGSAFACVQLIAGGLELTGSTDTTALRDALSGNTFDSIMQPGQVAFDETGVNKLATVGVQQWQNGECICIWPEELAGADYIDPSESK</sequence>
<evidence type="ECO:0000256" key="5">
    <source>
        <dbReference type="SAM" id="SignalP"/>
    </source>
</evidence>
<proteinExistence type="inferred from homology"/>
<evidence type="ECO:0000313" key="8">
    <source>
        <dbReference type="Proteomes" id="UP001299265"/>
    </source>
</evidence>
<gene>
    <name evidence="7" type="ORF">LQE92_10095</name>
</gene>
<name>A0AAP2RKB8_9FIRM</name>
<comment type="caution">
    <text evidence="7">The sequence shown here is derived from an EMBL/GenBank/DDBJ whole genome shotgun (WGS) entry which is preliminary data.</text>
</comment>
<keyword evidence="3 5" id="KW-0732">Signal</keyword>
<organism evidence="7 8">
    <name type="scientific">Lientehia hominis</name>
    <dbReference type="NCBI Taxonomy" id="2897778"/>
    <lineage>
        <taxon>Bacteria</taxon>
        <taxon>Bacillati</taxon>
        <taxon>Bacillota</taxon>
        <taxon>Clostridia</taxon>
        <taxon>Lachnospirales</taxon>
        <taxon>Lachnospiraceae</taxon>
        <taxon>Lientehia</taxon>
    </lineage>
</organism>
<dbReference type="Proteomes" id="UP001299265">
    <property type="component" value="Unassembled WGS sequence"/>
</dbReference>
<keyword evidence="2" id="KW-0813">Transport</keyword>
<feature type="domain" description="Leucine-binding protein" evidence="6">
    <location>
        <begin position="44"/>
        <end position="385"/>
    </location>
</feature>
<dbReference type="CDD" id="cd06340">
    <property type="entry name" value="PBP1_ABC_ligand_binding-like"/>
    <property type="match status" value="1"/>
</dbReference>
<dbReference type="InterPro" id="IPR051010">
    <property type="entry name" value="BCAA_transport"/>
</dbReference>
<protein>
    <submittedName>
        <fullName evidence="7">ABC transporter substrate-binding protein</fullName>
    </submittedName>
</protein>
<keyword evidence="8" id="KW-1185">Reference proteome</keyword>
<evidence type="ECO:0000256" key="2">
    <source>
        <dbReference type="ARBA" id="ARBA00022448"/>
    </source>
</evidence>
<keyword evidence="4" id="KW-0029">Amino-acid transport</keyword>
<dbReference type="InterPro" id="IPR028082">
    <property type="entry name" value="Peripla_BP_I"/>
</dbReference>